<dbReference type="EMBL" id="BAFN01000001">
    <property type="protein sequence ID" value="GAN31596.1"/>
    <property type="molecule type" value="Genomic_DNA"/>
</dbReference>
<sequence>MKHIVVTTDFSAEAESAFDYAKEIAQLIGKDKCKITLLKVIDEVAPANVTFAFGLSIVDMLEMLHRQTSEKMREIAEKHFADFPVEISVIKPTKPVYAEITEFAKTNNVDLIVISTHGRTGVKHLLLGSVAEQVVRQSPCPVTVVPIKSSNKN</sequence>
<dbReference type="Pfam" id="PF00582">
    <property type="entry name" value="Usp"/>
    <property type="match status" value="1"/>
</dbReference>
<evidence type="ECO:0000313" key="3">
    <source>
        <dbReference type="EMBL" id="GAN31596.1"/>
    </source>
</evidence>
<dbReference type="SUPFAM" id="SSF52402">
    <property type="entry name" value="Adenine nucleotide alpha hydrolases-like"/>
    <property type="match status" value="1"/>
</dbReference>
<name>A0ABQ0JS89_9BACT</name>
<comment type="similarity">
    <text evidence="1">Belongs to the universal stress protein A family.</text>
</comment>
<dbReference type="InterPro" id="IPR006015">
    <property type="entry name" value="Universal_stress_UspA"/>
</dbReference>
<comment type="caution">
    <text evidence="3">The sequence shown here is derived from an EMBL/GenBank/DDBJ whole genome shotgun (WGS) entry which is preliminary data.</text>
</comment>
<dbReference type="PANTHER" id="PTHR46268">
    <property type="entry name" value="STRESS RESPONSE PROTEIN NHAX"/>
    <property type="match status" value="1"/>
</dbReference>
<dbReference type="Gene3D" id="3.40.50.620">
    <property type="entry name" value="HUPs"/>
    <property type="match status" value="1"/>
</dbReference>
<dbReference type="InterPro" id="IPR014729">
    <property type="entry name" value="Rossmann-like_a/b/a_fold"/>
</dbReference>
<proteinExistence type="inferred from homology"/>
<dbReference type="PANTHER" id="PTHR46268:SF6">
    <property type="entry name" value="UNIVERSAL STRESS PROTEIN UP12"/>
    <property type="match status" value="1"/>
</dbReference>
<evidence type="ECO:0000259" key="2">
    <source>
        <dbReference type="Pfam" id="PF00582"/>
    </source>
</evidence>
<feature type="domain" description="UspA" evidence="2">
    <location>
        <begin position="1"/>
        <end position="146"/>
    </location>
</feature>
<protein>
    <submittedName>
        <fullName evidence="3">Universal stress protein and related nucleotide-binding proteins</fullName>
    </submittedName>
</protein>
<gene>
    <name evidence="3" type="ORF">BROSI_A0097</name>
</gene>
<dbReference type="InterPro" id="IPR006016">
    <property type="entry name" value="UspA"/>
</dbReference>
<organism evidence="3 4">
    <name type="scientific">Candidatus Brocadia sinica JPN1</name>
    <dbReference type="NCBI Taxonomy" id="1197129"/>
    <lineage>
        <taxon>Bacteria</taxon>
        <taxon>Pseudomonadati</taxon>
        <taxon>Planctomycetota</taxon>
        <taxon>Candidatus Brocadiia</taxon>
        <taxon>Candidatus Brocadiales</taxon>
        <taxon>Candidatus Brocadiaceae</taxon>
        <taxon>Candidatus Brocadia</taxon>
    </lineage>
</organism>
<dbReference type="CDD" id="cd00293">
    <property type="entry name" value="USP-like"/>
    <property type="match status" value="1"/>
</dbReference>
<reference evidence="4" key="1">
    <citation type="journal article" date="2015" name="Genome Announc.">
        <title>Draft Genome Sequence of an Anaerobic Ammonium-Oxidizing Bacterium, "Candidatus Brocadia sinica".</title>
        <authorList>
            <person name="Oshiki M."/>
            <person name="Shinyako-Hata K."/>
            <person name="Satoh H."/>
            <person name="Okabe S."/>
        </authorList>
    </citation>
    <scope>NUCLEOTIDE SEQUENCE [LARGE SCALE GENOMIC DNA]</scope>
    <source>
        <strain evidence="4">JPN1</strain>
    </source>
</reference>
<evidence type="ECO:0000313" key="4">
    <source>
        <dbReference type="Proteomes" id="UP000032309"/>
    </source>
</evidence>
<dbReference type="RefSeq" id="WP_052561349.1">
    <property type="nucleotide sequence ID" value="NZ_BAFN01000001.1"/>
</dbReference>
<evidence type="ECO:0000256" key="1">
    <source>
        <dbReference type="ARBA" id="ARBA00008791"/>
    </source>
</evidence>
<accession>A0ABQ0JS89</accession>
<dbReference type="PRINTS" id="PR01438">
    <property type="entry name" value="UNVRSLSTRESS"/>
</dbReference>
<keyword evidence="4" id="KW-1185">Reference proteome</keyword>
<dbReference type="Proteomes" id="UP000032309">
    <property type="component" value="Unassembled WGS sequence"/>
</dbReference>